<reference evidence="13 14" key="1">
    <citation type="submission" date="2016-04" db="EMBL/GenBank/DDBJ databases">
        <title>Xanthomonas translucens phylogeny.</title>
        <authorList>
            <person name="Langlois P."/>
        </authorList>
    </citation>
    <scope>NUCLEOTIDE SEQUENCE [LARGE SCALE GENOMIC DNA]</scope>
    <source>
        <strain evidence="13 14">B99</strain>
    </source>
</reference>
<evidence type="ECO:0000256" key="10">
    <source>
        <dbReference type="HAMAP-Rule" id="MF_00164"/>
    </source>
</evidence>
<dbReference type="CDD" id="cd00714">
    <property type="entry name" value="GFAT"/>
    <property type="match status" value="1"/>
</dbReference>
<dbReference type="AlphaFoldDB" id="A0A199NXG8"/>
<dbReference type="GO" id="GO:0004360">
    <property type="term" value="F:glutamine-fructose-6-phosphate transaminase (isomerizing) activity"/>
    <property type="evidence" value="ECO:0007669"/>
    <property type="project" value="UniProtKB-UniRule"/>
</dbReference>
<dbReference type="FunFam" id="3.40.50.10490:FF:000001">
    <property type="entry name" value="Glutamine--fructose-6-phosphate aminotransferase [isomerizing]"/>
    <property type="match status" value="1"/>
</dbReference>
<protein>
    <recommendedName>
        <fullName evidence="4 10">Glutamine--fructose-6-phosphate aminotransferase [isomerizing]</fullName>
        <ecNumber evidence="3 10">2.6.1.16</ecNumber>
    </recommendedName>
    <alternativeName>
        <fullName evidence="10">D-fructose-6-phosphate amidotransferase</fullName>
    </alternativeName>
    <alternativeName>
        <fullName evidence="10">GFAT</fullName>
    </alternativeName>
    <alternativeName>
        <fullName evidence="10">Glucosamine-6-phosphate synthase</fullName>
    </alternativeName>
    <alternativeName>
        <fullName evidence="10">Hexosephosphate aminotransferase</fullName>
    </alternativeName>
    <alternativeName>
        <fullName evidence="10">L-glutamine--D-fructose-6-phosphate amidotransferase</fullName>
    </alternativeName>
</protein>
<dbReference type="GO" id="GO:0006047">
    <property type="term" value="P:UDP-N-acetylglucosamine metabolic process"/>
    <property type="evidence" value="ECO:0007669"/>
    <property type="project" value="TreeGrafter"/>
</dbReference>
<evidence type="ECO:0000256" key="4">
    <source>
        <dbReference type="ARBA" id="ARBA00016090"/>
    </source>
</evidence>
<dbReference type="NCBIfam" id="TIGR01135">
    <property type="entry name" value="glmS"/>
    <property type="match status" value="1"/>
</dbReference>
<name>A0A199NXG8_9XANT</name>
<organism evidence="13 14">
    <name type="scientific">Xanthomonas graminis pv. poae</name>
    <dbReference type="NCBI Taxonomy" id="227946"/>
    <lineage>
        <taxon>Bacteria</taxon>
        <taxon>Pseudomonadati</taxon>
        <taxon>Pseudomonadota</taxon>
        <taxon>Gammaproteobacteria</taxon>
        <taxon>Lysobacterales</taxon>
        <taxon>Lysobacteraceae</taxon>
        <taxon>Xanthomonas</taxon>
        <taxon>Xanthomonas translucens group</taxon>
        <taxon>Xanthomonas graminis</taxon>
    </lineage>
</organism>
<dbReference type="SUPFAM" id="SSF53697">
    <property type="entry name" value="SIS domain"/>
    <property type="match status" value="1"/>
</dbReference>
<dbReference type="PANTHER" id="PTHR10937">
    <property type="entry name" value="GLUCOSAMINE--FRUCTOSE-6-PHOSPHATE AMINOTRANSFERASE, ISOMERIZING"/>
    <property type="match status" value="1"/>
</dbReference>
<dbReference type="Gene3D" id="3.40.50.10490">
    <property type="entry name" value="Glucose-6-phosphate isomerase like protein, domain 1"/>
    <property type="match status" value="2"/>
</dbReference>
<proteinExistence type="inferred from homology"/>
<dbReference type="CDD" id="cd05008">
    <property type="entry name" value="SIS_GlmS_GlmD_1"/>
    <property type="match status" value="1"/>
</dbReference>
<dbReference type="Pfam" id="PF13522">
    <property type="entry name" value="GATase_6"/>
    <property type="match status" value="1"/>
</dbReference>
<dbReference type="GO" id="GO:0006002">
    <property type="term" value="P:fructose 6-phosphate metabolic process"/>
    <property type="evidence" value="ECO:0007669"/>
    <property type="project" value="TreeGrafter"/>
</dbReference>
<dbReference type="PANTHER" id="PTHR10937:SF0">
    <property type="entry name" value="GLUTAMINE--FRUCTOSE-6-PHOSPHATE TRANSAMINASE (ISOMERIZING)"/>
    <property type="match status" value="1"/>
</dbReference>
<sequence length="609" mass="65818">MCGIVGAIAERDVVPVLIEGLKRLEYRGYDSSGIAVVAAAGVRRVRRTGRVAEMESAALAEDLHATLGIGHTRWATHGGVTEANAHPHVSHGDLALVHNGIIENHEQQRERLRALGYVFESQTDTEVIAHLIHHHAAQGHSLLAALQAAAKELTGAYALAAVSKSRPDVLVCARMGCPLLIGLGEGENFIASDVSAVIQATRRVIFLEEGDTAELSRSGVQVYDAEDRPAQREVHMSEVSLASLELGTYRHFMQKEIHEQPRALADTLEALFDAGGFDTTLFGRNAGQLADIDGVQILACGTSYYAGLTARYWIEAIAGLPCSVEIASEYRYRAAYANPRQLIVTISQSGETLDTMEALKYAKSLGHAKTLSICNVPESAIPRASALVLYTRAGAEIGVASTKAFTTQLAALFQLTCVLAKLRGRLSAAQEADYLEQLRYLPGSVQHALNLEPQIAVWAERFADKRNALFLGRGLHYPIALEGALKLKEITYIHAEGYPAGELKHGPLALVDASMPVVVIAPNDVLLEKVKSNMQEVRARGGELFVFADQDSHFSESEGVHVIRTPRNAGLLSPVVHTIPVQLLAYHTALARGTDVDKPRNLAKSVTVE</sequence>
<dbReference type="Proteomes" id="UP000093858">
    <property type="component" value="Unassembled WGS sequence"/>
</dbReference>
<dbReference type="InterPro" id="IPR046348">
    <property type="entry name" value="SIS_dom_sf"/>
</dbReference>
<dbReference type="GO" id="GO:0005975">
    <property type="term" value="P:carbohydrate metabolic process"/>
    <property type="evidence" value="ECO:0007669"/>
    <property type="project" value="UniProtKB-UniRule"/>
</dbReference>
<comment type="function">
    <text evidence="10">Catalyzes the first step in hexosamine metabolism, converting fructose-6P into glucosamine-6P using glutamine as a nitrogen source.</text>
</comment>
<dbReference type="FunFam" id="3.60.20.10:FF:000006">
    <property type="entry name" value="Glutamine--fructose-6-phosphate aminotransferase [isomerizing]"/>
    <property type="match status" value="1"/>
</dbReference>
<dbReference type="HAMAP" id="MF_00164">
    <property type="entry name" value="GlmS"/>
    <property type="match status" value="1"/>
</dbReference>
<evidence type="ECO:0000256" key="2">
    <source>
        <dbReference type="ARBA" id="ARBA00004496"/>
    </source>
</evidence>
<feature type="domain" description="Glutamine amidotransferase type-2" evidence="11">
    <location>
        <begin position="2"/>
        <end position="218"/>
    </location>
</feature>
<evidence type="ECO:0000313" key="13">
    <source>
        <dbReference type="EMBL" id="OAX53338.1"/>
    </source>
</evidence>
<dbReference type="SUPFAM" id="SSF56235">
    <property type="entry name" value="N-terminal nucleophile aminohydrolases (Ntn hydrolases)"/>
    <property type="match status" value="1"/>
</dbReference>
<evidence type="ECO:0000313" key="14">
    <source>
        <dbReference type="Proteomes" id="UP000093858"/>
    </source>
</evidence>
<feature type="domain" description="SIS" evidence="12">
    <location>
        <begin position="285"/>
        <end position="425"/>
    </location>
</feature>
<feature type="initiator methionine" description="Removed" evidence="10">
    <location>
        <position position="1"/>
    </location>
</feature>
<dbReference type="FunFam" id="3.40.50.10490:FF:000002">
    <property type="entry name" value="Glutamine--fructose-6-phosphate aminotransferase [isomerizing]"/>
    <property type="match status" value="1"/>
</dbReference>
<dbReference type="GO" id="GO:0006487">
    <property type="term" value="P:protein N-linked glycosylation"/>
    <property type="evidence" value="ECO:0007669"/>
    <property type="project" value="TreeGrafter"/>
</dbReference>
<dbReference type="Pfam" id="PF01380">
    <property type="entry name" value="SIS"/>
    <property type="match status" value="2"/>
</dbReference>
<dbReference type="PROSITE" id="PS51278">
    <property type="entry name" value="GATASE_TYPE_2"/>
    <property type="match status" value="1"/>
</dbReference>
<keyword evidence="7 10" id="KW-0808">Transferase</keyword>
<dbReference type="InterPro" id="IPR035490">
    <property type="entry name" value="GlmS/FrlB_SIS"/>
</dbReference>
<dbReference type="EC" id="2.6.1.16" evidence="3 10"/>
<dbReference type="PROSITE" id="PS51464">
    <property type="entry name" value="SIS"/>
    <property type="match status" value="2"/>
</dbReference>
<dbReference type="InterPro" id="IPR005855">
    <property type="entry name" value="GFAT"/>
</dbReference>
<comment type="caution">
    <text evidence="13">The sequence shown here is derived from an EMBL/GenBank/DDBJ whole genome shotgun (WGS) entry which is preliminary data.</text>
</comment>
<dbReference type="InterPro" id="IPR029055">
    <property type="entry name" value="Ntn_hydrolases_N"/>
</dbReference>
<feature type="active site" description="For Fru-6P isomerization activity" evidence="10">
    <location>
        <position position="604"/>
    </location>
</feature>
<evidence type="ECO:0000256" key="6">
    <source>
        <dbReference type="ARBA" id="ARBA00022576"/>
    </source>
</evidence>
<dbReference type="EMBL" id="LWSU01000282">
    <property type="protein sequence ID" value="OAX53338.1"/>
    <property type="molecule type" value="Genomic_DNA"/>
</dbReference>
<evidence type="ECO:0000256" key="9">
    <source>
        <dbReference type="ARBA" id="ARBA00022962"/>
    </source>
</evidence>
<accession>A0A199NXG8</accession>
<evidence type="ECO:0000256" key="5">
    <source>
        <dbReference type="ARBA" id="ARBA00022490"/>
    </source>
</evidence>
<feature type="active site" description="Nucleophile; for GATase activity" evidence="10">
    <location>
        <position position="2"/>
    </location>
</feature>
<comment type="catalytic activity">
    <reaction evidence="1 10">
        <text>D-fructose 6-phosphate + L-glutamine = D-glucosamine 6-phosphate + L-glutamate</text>
        <dbReference type="Rhea" id="RHEA:13237"/>
        <dbReference type="ChEBI" id="CHEBI:29985"/>
        <dbReference type="ChEBI" id="CHEBI:58359"/>
        <dbReference type="ChEBI" id="CHEBI:58725"/>
        <dbReference type="ChEBI" id="CHEBI:61527"/>
        <dbReference type="EC" id="2.6.1.16"/>
    </reaction>
</comment>
<comment type="subunit">
    <text evidence="10">Homodimer.</text>
</comment>
<comment type="subcellular location">
    <subcellularLocation>
        <location evidence="2 10">Cytoplasm</location>
    </subcellularLocation>
</comment>
<evidence type="ECO:0000256" key="8">
    <source>
        <dbReference type="ARBA" id="ARBA00022737"/>
    </source>
</evidence>
<dbReference type="GO" id="GO:0046349">
    <property type="term" value="P:amino sugar biosynthetic process"/>
    <property type="evidence" value="ECO:0007669"/>
    <property type="project" value="UniProtKB-ARBA"/>
</dbReference>
<dbReference type="NCBIfam" id="NF001484">
    <property type="entry name" value="PRK00331.1"/>
    <property type="match status" value="1"/>
</dbReference>
<dbReference type="Gene3D" id="3.60.20.10">
    <property type="entry name" value="Glutamine Phosphoribosylpyrophosphate, subunit 1, domain 1"/>
    <property type="match status" value="1"/>
</dbReference>
<dbReference type="CDD" id="cd05009">
    <property type="entry name" value="SIS_GlmS_GlmD_2"/>
    <property type="match status" value="1"/>
</dbReference>
<keyword evidence="9" id="KW-0315">Glutamine amidotransferase</keyword>
<dbReference type="GO" id="GO:0097367">
    <property type="term" value="F:carbohydrate derivative binding"/>
    <property type="evidence" value="ECO:0007669"/>
    <property type="project" value="InterPro"/>
</dbReference>
<evidence type="ECO:0000256" key="3">
    <source>
        <dbReference type="ARBA" id="ARBA00012916"/>
    </source>
</evidence>
<feature type="domain" description="SIS" evidence="12">
    <location>
        <begin position="458"/>
        <end position="599"/>
    </location>
</feature>
<evidence type="ECO:0000256" key="1">
    <source>
        <dbReference type="ARBA" id="ARBA00001031"/>
    </source>
</evidence>
<gene>
    <name evidence="10" type="primary">glmS</name>
    <name evidence="13" type="ORF">A6R73_07355</name>
</gene>
<evidence type="ECO:0000256" key="7">
    <source>
        <dbReference type="ARBA" id="ARBA00022679"/>
    </source>
</evidence>
<keyword evidence="8" id="KW-0677">Repeat</keyword>
<keyword evidence="6 10" id="KW-0032">Aminotransferase</keyword>
<dbReference type="InterPro" id="IPR035466">
    <property type="entry name" value="GlmS/AgaS_SIS"/>
</dbReference>
<dbReference type="GO" id="GO:0005829">
    <property type="term" value="C:cytosol"/>
    <property type="evidence" value="ECO:0007669"/>
    <property type="project" value="TreeGrafter"/>
</dbReference>
<dbReference type="InterPro" id="IPR047084">
    <property type="entry name" value="GFAT_N"/>
</dbReference>
<dbReference type="InterPro" id="IPR017932">
    <property type="entry name" value="GATase_2_dom"/>
</dbReference>
<evidence type="ECO:0000259" key="12">
    <source>
        <dbReference type="PROSITE" id="PS51464"/>
    </source>
</evidence>
<keyword evidence="5 10" id="KW-0963">Cytoplasm</keyword>
<dbReference type="RefSeq" id="WP_064542536.1">
    <property type="nucleotide sequence ID" value="NZ_LWSU01000282.1"/>
</dbReference>
<dbReference type="InterPro" id="IPR001347">
    <property type="entry name" value="SIS_dom"/>
</dbReference>
<evidence type="ECO:0000259" key="11">
    <source>
        <dbReference type="PROSITE" id="PS51278"/>
    </source>
</evidence>